<sequence length="151" mass="17543">MRCMEVQNLPQPEKVLTYRAVSHCMQGGKPVNVSSSITPLKGERLTDIRLKPQWTDIDWAKVEEHVNRLQTRITKAVKERNWHLVRRNKRPLSTPTMTVRTMQMLHALRTNLEGDFKVVSMPECHRNKLLPDTERVMKCLSGMKGNCHVPF</sequence>
<reference evidence="2" key="1">
    <citation type="submission" date="2020-06" db="EMBL/GenBank/DDBJ databases">
        <title>Unique genomic features of the anaerobic methanotrophic archaea.</title>
        <authorList>
            <person name="Chadwick G.L."/>
            <person name="Skennerton C.T."/>
            <person name="Laso-Perez R."/>
            <person name="Leu A.O."/>
            <person name="Speth D.R."/>
            <person name="Yu H."/>
            <person name="Morgan-Lang C."/>
            <person name="Hatzenpichler R."/>
            <person name="Goudeau D."/>
            <person name="Malmstrom R."/>
            <person name="Brazelton W.J."/>
            <person name="Woyke T."/>
            <person name="Hallam S.J."/>
            <person name="Tyson G.W."/>
            <person name="Wegener G."/>
            <person name="Boetius A."/>
            <person name="Orphan V."/>
        </authorList>
    </citation>
    <scope>NUCLEOTIDE SEQUENCE</scope>
</reference>
<accession>A0A7G9YDR3</accession>
<dbReference type="Pfam" id="PF13655">
    <property type="entry name" value="RVT_N"/>
    <property type="match status" value="1"/>
</dbReference>
<protein>
    <recommendedName>
        <fullName evidence="1">Reverse transcriptase N-terminal domain-containing protein</fullName>
    </recommendedName>
</protein>
<gene>
    <name evidence="2" type="ORF">MFHEKKGA_00041</name>
</gene>
<evidence type="ECO:0000313" key="2">
    <source>
        <dbReference type="EMBL" id="QNO46147.1"/>
    </source>
</evidence>
<dbReference type="AlphaFoldDB" id="A0A7G9YDR3"/>
<dbReference type="EMBL" id="MT631169">
    <property type="protein sequence ID" value="QNO46147.1"/>
    <property type="molecule type" value="Genomic_DNA"/>
</dbReference>
<feature type="domain" description="Reverse transcriptase N-terminal" evidence="1">
    <location>
        <begin position="54"/>
        <end position="92"/>
    </location>
</feature>
<proteinExistence type="predicted"/>
<organism evidence="2">
    <name type="scientific">Candidatus Methanogaster sp. ANME-2c ERB4</name>
    <dbReference type="NCBI Taxonomy" id="2759911"/>
    <lineage>
        <taxon>Archaea</taxon>
        <taxon>Methanobacteriati</taxon>
        <taxon>Methanobacteriota</taxon>
        <taxon>Stenosarchaea group</taxon>
        <taxon>Methanomicrobia</taxon>
        <taxon>Methanosarcinales</taxon>
        <taxon>ANME-2 cluster</taxon>
        <taxon>Candidatus Methanogasteraceae</taxon>
        <taxon>Candidatus Methanogaster</taxon>
    </lineage>
</organism>
<evidence type="ECO:0000259" key="1">
    <source>
        <dbReference type="Pfam" id="PF13655"/>
    </source>
</evidence>
<name>A0A7G9YDR3_9EURY</name>
<dbReference type="InterPro" id="IPR025960">
    <property type="entry name" value="RVT_N"/>
</dbReference>